<dbReference type="PANTHER" id="PTHR10656">
    <property type="entry name" value="CELL FATE DETERMINING PROTEIN MAB21-RELATED"/>
    <property type="match status" value="1"/>
</dbReference>
<dbReference type="Pfam" id="PF20266">
    <property type="entry name" value="Mab-21_C"/>
    <property type="match status" value="1"/>
</dbReference>
<dbReference type="InterPro" id="IPR026250">
    <property type="entry name" value="ITPRIP-like"/>
</dbReference>
<accession>A0A7K9QIP1</accession>
<keyword evidence="5" id="KW-1133">Transmembrane helix</keyword>
<protein>
    <submittedName>
        <fullName evidence="8">IPIL1 protein</fullName>
    </submittedName>
</protein>
<keyword evidence="4" id="KW-0732">Signal</keyword>
<dbReference type="InterPro" id="IPR024810">
    <property type="entry name" value="MAB21L/cGLR"/>
</dbReference>
<evidence type="ECO:0000256" key="3">
    <source>
        <dbReference type="ARBA" id="ARBA00022692"/>
    </source>
</evidence>
<evidence type="ECO:0000256" key="1">
    <source>
        <dbReference type="ARBA" id="ARBA00004479"/>
    </source>
</evidence>
<evidence type="ECO:0000313" key="8">
    <source>
        <dbReference type="EMBL" id="NXI11514.1"/>
    </source>
</evidence>
<dbReference type="SMART" id="SM01265">
    <property type="entry name" value="Mab-21"/>
    <property type="match status" value="1"/>
</dbReference>
<keyword evidence="9" id="KW-1185">Reference proteome</keyword>
<dbReference type="InterPro" id="IPR046906">
    <property type="entry name" value="Mab-21_HhH/H2TH-like"/>
</dbReference>
<organism evidence="8 9">
    <name type="scientific">Irena cyanogastra</name>
    <name type="common">Philippine fairy-bluebird</name>
    <dbReference type="NCBI Taxonomy" id="175120"/>
    <lineage>
        <taxon>Eukaryota</taxon>
        <taxon>Metazoa</taxon>
        <taxon>Chordata</taxon>
        <taxon>Craniata</taxon>
        <taxon>Vertebrata</taxon>
        <taxon>Euteleostomi</taxon>
        <taxon>Archelosauria</taxon>
        <taxon>Archosauria</taxon>
        <taxon>Dinosauria</taxon>
        <taxon>Saurischia</taxon>
        <taxon>Theropoda</taxon>
        <taxon>Coelurosauria</taxon>
        <taxon>Aves</taxon>
        <taxon>Neognathae</taxon>
        <taxon>Neoaves</taxon>
        <taxon>Telluraves</taxon>
        <taxon>Australaves</taxon>
        <taxon>Passeriformes</taxon>
        <taxon>Corvoidea</taxon>
        <taxon>Irenidae</taxon>
        <taxon>Irena</taxon>
    </lineage>
</organism>
<name>A0A7K9QIP1_IRECY</name>
<sequence>MICDLMAELMHHGPPHRSTGFYPVRQEAIGVGSAFEGWSPCAQDTVYSVLVPLSPPRGHTFHLELDAADMPQRNFRVRVGLLCTCRGAHKRMDMLCFLHYREEILRRLQGRSLLDTLCTDSYLDVEKTVQWFCRFLRRVWVVFLRPRHWRIRALPSSRSCRFQVSKGEESFMGEIIFGVRRGDSDIFVGSQPAEVGVPSTTWIETCAVAEAKFFRHISRRAPQDSWHCKCLQLLSHSLMGVGFSSYTLKTVLMHLLNTIPLTQWGSRDFPQRLVDVLKYLRRSLKTKRLHHFVIGNERFPLEISVPSEFRLAEPLNLFQHLASDPDAHGKAMQEYDHLL</sequence>
<keyword evidence="3" id="KW-0812">Transmembrane</keyword>
<dbReference type="PRINTS" id="PR02107">
    <property type="entry name" value="INOS145TPRIP"/>
</dbReference>
<evidence type="ECO:0000256" key="2">
    <source>
        <dbReference type="ARBA" id="ARBA00005554"/>
    </source>
</evidence>
<evidence type="ECO:0000256" key="6">
    <source>
        <dbReference type="ARBA" id="ARBA00023136"/>
    </source>
</evidence>
<keyword evidence="6" id="KW-0472">Membrane</keyword>
<dbReference type="Proteomes" id="UP000530962">
    <property type="component" value="Unassembled WGS sequence"/>
</dbReference>
<comment type="caution">
    <text evidence="8">The sequence shown here is derived from an EMBL/GenBank/DDBJ whole genome shotgun (WGS) entry which is preliminary data.</text>
</comment>
<evidence type="ECO:0000259" key="7">
    <source>
        <dbReference type="Pfam" id="PF20266"/>
    </source>
</evidence>
<proteinExistence type="inferred from homology"/>
<dbReference type="GO" id="GO:0016020">
    <property type="term" value="C:membrane"/>
    <property type="evidence" value="ECO:0007669"/>
    <property type="project" value="UniProtKB-SubCell"/>
</dbReference>
<dbReference type="EMBL" id="VWZV01006605">
    <property type="protein sequence ID" value="NXI11514.1"/>
    <property type="molecule type" value="Genomic_DNA"/>
</dbReference>
<feature type="non-terminal residue" evidence="8">
    <location>
        <position position="339"/>
    </location>
</feature>
<reference evidence="8 9" key="1">
    <citation type="submission" date="2019-09" db="EMBL/GenBank/DDBJ databases">
        <title>Bird 10,000 Genomes (B10K) Project - Family phase.</title>
        <authorList>
            <person name="Zhang G."/>
        </authorList>
    </citation>
    <scope>NUCLEOTIDE SEQUENCE [LARGE SCALE GENOMIC DNA]</scope>
    <source>
        <strain evidence="8">B10K-DU-001-26</strain>
        <tissue evidence="8">Muscle</tissue>
    </source>
</reference>
<evidence type="ECO:0000313" key="9">
    <source>
        <dbReference type="Proteomes" id="UP000530962"/>
    </source>
</evidence>
<dbReference type="PANTHER" id="PTHR10656:SF40">
    <property type="entry name" value="INOSITOL 1,4,5-TRISPHOSPHATE RECEPTOR-INTERACTING PROTEIN-LIKE 1"/>
    <property type="match status" value="1"/>
</dbReference>
<dbReference type="Gene3D" id="1.10.1410.40">
    <property type="match status" value="1"/>
</dbReference>
<feature type="domain" description="Mab-21-like HhH/H2TH-like" evidence="7">
    <location>
        <begin position="243"/>
        <end position="293"/>
    </location>
</feature>
<feature type="non-terminal residue" evidence="8">
    <location>
        <position position="1"/>
    </location>
</feature>
<comment type="similarity">
    <text evidence="2">Belongs to the ITPRIP family.</text>
</comment>
<evidence type="ECO:0000256" key="4">
    <source>
        <dbReference type="ARBA" id="ARBA00022729"/>
    </source>
</evidence>
<gene>
    <name evidence="8" type="primary">Itpripl1_3</name>
    <name evidence="8" type="ORF">IRECYA_R05571</name>
</gene>
<comment type="subcellular location">
    <subcellularLocation>
        <location evidence="1">Membrane</location>
        <topology evidence="1">Single-pass type I membrane protein</topology>
    </subcellularLocation>
</comment>
<dbReference type="AlphaFoldDB" id="A0A7K9QIP1"/>
<evidence type="ECO:0000256" key="5">
    <source>
        <dbReference type="ARBA" id="ARBA00022989"/>
    </source>
</evidence>